<dbReference type="PANTHER" id="PTHR31661">
    <property type="entry name" value="SIMILAR TO CDNA SEQUENCE BC052040"/>
    <property type="match status" value="1"/>
</dbReference>
<evidence type="ECO:0000256" key="1">
    <source>
        <dbReference type="ARBA" id="ARBA00004123"/>
    </source>
</evidence>
<gene>
    <name evidence="7" type="ORF">SMAX5B_021977</name>
</gene>
<dbReference type="AlphaFoldDB" id="A0A2U9CJF2"/>
<evidence type="ECO:0000313" key="8">
    <source>
        <dbReference type="Proteomes" id="UP000246464"/>
    </source>
</evidence>
<dbReference type="Proteomes" id="UP000246464">
    <property type="component" value="Chromosome 17"/>
</dbReference>
<evidence type="ECO:0000313" key="7">
    <source>
        <dbReference type="EMBL" id="AWP16333.1"/>
    </source>
</evidence>
<keyword evidence="4" id="KW-0539">Nucleus</keyword>
<dbReference type="STRING" id="52904.ENSSMAP00000030700"/>
<comment type="subcellular location">
    <subcellularLocation>
        <location evidence="2">Cytoplasm</location>
    </subcellularLocation>
    <subcellularLocation>
        <location evidence="1">Nucleus</location>
    </subcellularLocation>
</comment>
<evidence type="ECO:0000256" key="6">
    <source>
        <dbReference type="SAM" id="MobiDB-lite"/>
    </source>
</evidence>
<feature type="region of interest" description="Disordered" evidence="6">
    <location>
        <begin position="200"/>
        <end position="224"/>
    </location>
</feature>
<organism evidence="7 8">
    <name type="scientific">Scophthalmus maximus</name>
    <name type="common">Turbot</name>
    <name type="synonym">Psetta maxima</name>
    <dbReference type="NCBI Taxonomy" id="52904"/>
    <lineage>
        <taxon>Eukaryota</taxon>
        <taxon>Metazoa</taxon>
        <taxon>Chordata</taxon>
        <taxon>Craniata</taxon>
        <taxon>Vertebrata</taxon>
        <taxon>Euteleostomi</taxon>
        <taxon>Actinopterygii</taxon>
        <taxon>Neopterygii</taxon>
        <taxon>Teleostei</taxon>
        <taxon>Neoteleostei</taxon>
        <taxon>Acanthomorphata</taxon>
        <taxon>Carangaria</taxon>
        <taxon>Pleuronectiformes</taxon>
        <taxon>Pleuronectoidei</taxon>
        <taxon>Scophthalmidae</taxon>
        <taxon>Scophthalmus</taxon>
    </lineage>
</organism>
<keyword evidence="8" id="KW-1185">Reference proteome</keyword>
<dbReference type="EMBL" id="CP026259">
    <property type="protein sequence ID" value="AWP16333.1"/>
    <property type="molecule type" value="Genomic_DNA"/>
</dbReference>
<dbReference type="GO" id="GO:0005634">
    <property type="term" value="C:nucleus"/>
    <property type="evidence" value="ECO:0007669"/>
    <property type="project" value="UniProtKB-SubCell"/>
</dbReference>
<keyword evidence="3" id="KW-0963">Cytoplasm</keyword>
<evidence type="ECO:0000256" key="4">
    <source>
        <dbReference type="ARBA" id="ARBA00023242"/>
    </source>
</evidence>
<sequence length="515" mass="58592">MVCRERWSRDQCRVSWISEGDILCKFISHCEQSSQLVNGTPSSQTTVALLAIKHARRLSLKLSQCKPFVAIRPDFLRGPDLISPYQSHYTAPFCSQYRALSPFQSQGLCRFCQCKGERVDFIPSAMLTVMLNAVQLGIVISAADEEAERCVGRRWSSSVSSLDDAPRDVQITNHALAYSASRINPPIDALLTQTSPLQLPSGKRLPGTVHRRQESPVETAANRSKMRLPRAEYKAIARWTEQLRPTRDCMKMLKERFPNHSQSTLLSIFSLEYQKRTKRTISRHHAPDVIESHYQRYLSESKAHPTAPVLLELANEVDLSPALMARIILDRFLQDLEGGMPSKTVLNGMLKEPSSIPDQILANNIYQCTINDCCYGPLVDCIKHAIGQEHEVLLCDKLKERNLSFLDENQLRAMGYDKTPDIILEVPIAVEGHIVHWIESKASFGDDYSHRTYLNEQFWSYWNRFGPGLVIYWYGFIGELDCQRDRGILLKDCFPTDIATLCHLAQQDQLPQEPE</sequence>
<protein>
    <recommendedName>
        <fullName evidence="5">CDAN1-interacting nuclease 1</fullName>
    </recommendedName>
</protein>
<evidence type="ECO:0000256" key="3">
    <source>
        <dbReference type="ARBA" id="ARBA00022490"/>
    </source>
</evidence>
<name>A0A2U9CJF2_SCOMX</name>
<dbReference type="GO" id="GO:0030218">
    <property type="term" value="P:erythrocyte differentiation"/>
    <property type="evidence" value="ECO:0007669"/>
    <property type="project" value="TreeGrafter"/>
</dbReference>
<reference evidence="7 8" key="1">
    <citation type="submission" date="2017-12" db="EMBL/GenBank/DDBJ databases">
        <title>Integrating genomic resources of turbot (Scophthalmus maximus) in depth evaluation of genetic and physical mapping variation across individuals.</title>
        <authorList>
            <person name="Martinez P."/>
        </authorList>
    </citation>
    <scope>NUCLEOTIDE SEQUENCE [LARGE SCALE GENOMIC DNA]</scope>
</reference>
<evidence type="ECO:0000256" key="2">
    <source>
        <dbReference type="ARBA" id="ARBA00004496"/>
    </source>
</evidence>
<evidence type="ECO:0000256" key="5">
    <source>
        <dbReference type="ARBA" id="ARBA00023480"/>
    </source>
</evidence>
<dbReference type="InterPro" id="IPR029404">
    <property type="entry name" value="CDIN1"/>
</dbReference>
<accession>A0A2U9CJF2</accession>
<dbReference type="Pfam" id="PF14811">
    <property type="entry name" value="TPD"/>
    <property type="match status" value="1"/>
</dbReference>
<proteinExistence type="predicted"/>
<dbReference type="GO" id="GO:0005737">
    <property type="term" value="C:cytoplasm"/>
    <property type="evidence" value="ECO:0007669"/>
    <property type="project" value="UniProtKB-SubCell"/>
</dbReference>
<dbReference type="PANTHER" id="PTHR31661:SF1">
    <property type="entry name" value="CDAN1-INTERACTING NUCLEASE 1"/>
    <property type="match status" value="1"/>
</dbReference>